<dbReference type="PROSITE" id="PS50110">
    <property type="entry name" value="RESPONSE_REGULATORY"/>
    <property type="match status" value="1"/>
</dbReference>
<evidence type="ECO:0000256" key="3">
    <source>
        <dbReference type="ARBA" id="ARBA00022490"/>
    </source>
</evidence>
<feature type="modified residue" description="4-aspartylphosphate" evidence="10">
    <location>
        <position position="55"/>
    </location>
</feature>
<evidence type="ECO:0000259" key="11">
    <source>
        <dbReference type="PROSITE" id="PS01124"/>
    </source>
</evidence>
<dbReference type="InterPro" id="IPR018062">
    <property type="entry name" value="HTH_AraC-typ_CS"/>
</dbReference>
<dbReference type="SUPFAM" id="SSF46689">
    <property type="entry name" value="Homeodomain-like"/>
    <property type="match status" value="1"/>
</dbReference>
<dbReference type="Pfam" id="PF00072">
    <property type="entry name" value="Response_reg"/>
    <property type="match status" value="1"/>
</dbReference>
<comment type="subcellular location">
    <subcellularLocation>
        <location evidence="1">Cytoplasm</location>
    </subcellularLocation>
</comment>
<dbReference type="CDD" id="cd17536">
    <property type="entry name" value="REC_YesN-like"/>
    <property type="match status" value="1"/>
</dbReference>
<dbReference type="Gene3D" id="3.40.50.2300">
    <property type="match status" value="1"/>
</dbReference>
<dbReference type="SUPFAM" id="SSF52172">
    <property type="entry name" value="CheY-like"/>
    <property type="match status" value="1"/>
</dbReference>
<dbReference type="EMBL" id="CP158367">
    <property type="protein sequence ID" value="XBX74395.1"/>
    <property type="molecule type" value="Genomic_DNA"/>
</dbReference>
<feature type="domain" description="Response regulatory" evidence="12">
    <location>
        <begin position="3"/>
        <end position="120"/>
    </location>
</feature>
<evidence type="ECO:0000256" key="6">
    <source>
        <dbReference type="ARBA" id="ARBA00023015"/>
    </source>
</evidence>
<dbReference type="InterPro" id="IPR009057">
    <property type="entry name" value="Homeodomain-like_sf"/>
</dbReference>
<evidence type="ECO:0000256" key="10">
    <source>
        <dbReference type="PROSITE-ProRule" id="PRU00169"/>
    </source>
</evidence>
<dbReference type="AlphaFoldDB" id="A0AAU7VJV9"/>
<dbReference type="InterPro" id="IPR051552">
    <property type="entry name" value="HptR"/>
</dbReference>
<dbReference type="PROSITE" id="PS00041">
    <property type="entry name" value="HTH_ARAC_FAMILY_1"/>
    <property type="match status" value="1"/>
</dbReference>
<organism evidence="13">
    <name type="scientific">Proteinivorax tanatarense</name>
    <dbReference type="NCBI Taxonomy" id="1260629"/>
    <lineage>
        <taxon>Bacteria</taxon>
        <taxon>Bacillati</taxon>
        <taxon>Bacillota</taxon>
        <taxon>Clostridia</taxon>
        <taxon>Eubacteriales</taxon>
        <taxon>Proteinivoracaceae</taxon>
        <taxon>Proteinivorax</taxon>
    </lineage>
</organism>
<sequence length="261" mass="30643">MWKIAIVDDEPKIRRGFKSWIIEHSKCFEWVFDAKNGEECLVNIQSMHVDLYLLDIHMEGLNGLELGKIIKKKNPNSLIVYITGYDYFEYAHEAIKVQAFDYLLKPVPQSDFLKLLQKANSTLSDIYPDRTVKAVKREEQRCGGCSQIVMQGKEYIKDHYGDPDLSLEKAAKLLNVHKDYLSKLMKEELGYSFIEYLTQVRVNTAKELLEQDQSNVRMYDIARKIGYKSQHYFSRTFKKNVGSTPLQYRKEKSDLKNWEIY</sequence>
<accession>A0AAU7VJV9</accession>
<dbReference type="PROSITE" id="PS01124">
    <property type="entry name" value="HTH_ARAC_FAMILY_2"/>
    <property type="match status" value="1"/>
</dbReference>
<evidence type="ECO:0000256" key="9">
    <source>
        <dbReference type="ARBA" id="ARBA00024867"/>
    </source>
</evidence>
<evidence type="ECO:0000256" key="7">
    <source>
        <dbReference type="ARBA" id="ARBA00023125"/>
    </source>
</evidence>
<keyword evidence="5" id="KW-0902">Two-component regulatory system</keyword>
<dbReference type="PANTHER" id="PTHR42713:SF3">
    <property type="entry name" value="TRANSCRIPTIONAL REGULATORY PROTEIN HPTR"/>
    <property type="match status" value="1"/>
</dbReference>
<evidence type="ECO:0000256" key="8">
    <source>
        <dbReference type="ARBA" id="ARBA00023163"/>
    </source>
</evidence>
<dbReference type="GO" id="GO:0005737">
    <property type="term" value="C:cytoplasm"/>
    <property type="evidence" value="ECO:0007669"/>
    <property type="project" value="UniProtKB-SubCell"/>
</dbReference>
<dbReference type="SMART" id="SM00342">
    <property type="entry name" value="HTH_ARAC"/>
    <property type="match status" value="1"/>
</dbReference>
<proteinExistence type="predicted"/>
<evidence type="ECO:0000256" key="4">
    <source>
        <dbReference type="ARBA" id="ARBA00022553"/>
    </source>
</evidence>
<keyword evidence="7" id="KW-0238">DNA-binding</keyword>
<dbReference type="InterPro" id="IPR018060">
    <property type="entry name" value="HTH_AraC"/>
</dbReference>
<comment type="function">
    <text evidence="9">May play the central regulatory role in sporulation. It may be an element of the effector pathway responsible for the activation of sporulation genes in response to nutritional stress. Spo0A may act in concert with spo0H (a sigma factor) to control the expression of some genes that are critical to the sporulation process.</text>
</comment>
<dbReference type="Gene3D" id="1.10.10.60">
    <property type="entry name" value="Homeodomain-like"/>
    <property type="match status" value="2"/>
</dbReference>
<dbReference type="RefSeq" id="WP_350343149.1">
    <property type="nucleotide sequence ID" value="NZ_CP158367.1"/>
</dbReference>
<keyword evidence="8" id="KW-0804">Transcription</keyword>
<keyword evidence="4 10" id="KW-0597">Phosphoprotein</keyword>
<dbReference type="GO" id="GO:0000160">
    <property type="term" value="P:phosphorelay signal transduction system"/>
    <property type="evidence" value="ECO:0007669"/>
    <property type="project" value="UniProtKB-KW"/>
</dbReference>
<keyword evidence="3" id="KW-0963">Cytoplasm</keyword>
<dbReference type="Pfam" id="PF12833">
    <property type="entry name" value="HTH_18"/>
    <property type="match status" value="1"/>
</dbReference>
<dbReference type="InterPro" id="IPR020449">
    <property type="entry name" value="Tscrpt_reg_AraC-type_HTH"/>
</dbReference>
<feature type="domain" description="HTH araC/xylS-type" evidence="11">
    <location>
        <begin position="150"/>
        <end position="251"/>
    </location>
</feature>
<dbReference type="SMART" id="SM00448">
    <property type="entry name" value="REC"/>
    <property type="match status" value="1"/>
</dbReference>
<name>A0AAU7VJV9_9FIRM</name>
<protein>
    <recommendedName>
        <fullName evidence="2">Stage 0 sporulation protein A homolog</fullName>
    </recommendedName>
</protein>
<dbReference type="PRINTS" id="PR00032">
    <property type="entry name" value="HTHARAC"/>
</dbReference>
<evidence type="ECO:0000256" key="1">
    <source>
        <dbReference type="ARBA" id="ARBA00004496"/>
    </source>
</evidence>
<dbReference type="GO" id="GO:0043565">
    <property type="term" value="F:sequence-specific DNA binding"/>
    <property type="evidence" value="ECO:0007669"/>
    <property type="project" value="InterPro"/>
</dbReference>
<gene>
    <name evidence="13" type="ORF">PRVXT_002430</name>
</gene>
<dbReference type="PANTHER" id="PTHR42713">
    <property type="entry name" value="HISTIDINE KINASE-RELATED"/>
    <property type="match status" value="1"/>
</dbReference>
<dbReference type="InterPro" id="IPR001789">
    <property type="entry name" value="Sig_transdc_resp-reg_receiver"/>
</dbReference>
<reference evidence="13" key="2">
    <citation type="submission" date="2024-06" db="EMBL/GenBank/DDBJ databases">
        <authorList>
            <person name="Petrova K.O."/>
            <person name="Toshchakov S.V."/>
            <person name="Boltjanskaja Y.V."/>
            <person name="Kevbrin V."/>
        </authorList>
    </citation>
    <scope>NUCLEOTIDE SEQUENCE</scope>
    <source>
        <strain evidence="13">Z-910T</strain>
    </source>
</reference>
<evidence type="ECO:0000256" key="2">
    <source>
        <dbReference type="ARBA" id="ARBA00018672"/>
    </source>
</evidence>
<dbReference type="InterPro" id="IPR011006">
    <property type="entry name" value="CheY-like_superfamily"/>
</dbReference>
<dbReference type="GO" id="GO:0003700">
    <property type="term" value="F:DNA-binding transcription factor activity"/>
    <property type="evidence" value="ECO:0007669"/>
    <property type="project" value="InterPro"/>
</dbReference>
<reference evidence="13" key="1">
    <citation type="journal article" date="2013" name="Extremophiles">
        <title>Proteinivorax tanatarense gen. nov., sp. nov., an anaerobic, haloalkaliphilic, proteolytic bacterium isolated from a decaying algal bloom, and proposal of Proteinivoraceae fam. nov.</title>
        <authorList>
            <person name="Kevbrin V."/>
            <person name="Boltyanskaya Y."/>
            <person name="Zhilina T."/>
            <person name="Kolganova T."/>
            <person name="Lavrentjeva E."/>
            <person name="Kuznetsov B."/>
        </authorList>
    </citation>
    <scope>NUCLEOTIDE SEQUENCE</scope>
    <source>
        <strain evidence="13">Z-910T</strain>
    </source>
</reference>
<evidence type="ECO:0000256" key="5">
    <source>
        <dbReference type="ARBA" id="ARBA00023012"/>
    </source>
</evidence>
<keyword evidence="6" id="KW-0805">Transcription regulation</keyword>
<evidence type="ECO:0000313" key="13">
    <source>
        <dbReference type="EMBL" id="XBX74395.1"/>
    </source>
</evidence>
<evidence type="ECO:0000259" key="12">
    <source>
        <dbReference type="PROSITE" id="PS50110"/>
    </source>
</evidence>